<evidence type="ECO:0000256" key="2">
    <source>
        <dbReference type="ARBA" id="ARBA00022840"/>
    </source>
</evidence>
<keyword evidence="5" id="KW-0808">Transferase</keyword>
<dbReference type="InterPro" id="IPR011009">
    <property type="entry name" value="Kinase-like_dom_sf"/>
</dbReference>
<protein>
    <submittedName>
        <fullName evidence="5">Protein kinase</fullName>
    </submittedName>
</protein>
<dbReference type="InterPro" id="IPR017441">
    <property type="entry name" value="Protein_kinase_ATP_BS"/>
</dbReference>
<keyword evidence="6" id="KW-1185">Reference proteome</keyword>
<keyword evidence="5" id="KW-0418">Kinase</keyword>
<dbReference type="Proteomes" id="UP000609726">
    <property type="component" value="Unassembled WGS sequence"/>
</dbReference>
<keyword evidence="1 3" id="KW-0547">Nucleotide-binding</keyword>
<evidence type="ECO:0000313" key="6">
    <source>
        <dbReference type="Proteomes" id="UP000609726"/>
    </source>
</evidence>
<reference evidence="5 6" key="1">
    <citation type="submission" date="2019-10" db="EMBL/GenBank/DDBJ databases">
        <title>Taxonomy of Antarctic Massilia spp.: description of Massilia rubra sp. nov., Massilia aquatica sp. nov., Massilia mucilaginosa sp. nov., Massilia frigida sp. nov. isolated from streams, lakes and regoliths.</title>
        <authorList>
            <person name="Holochova P."/>
            <person name="Sedlacek I."/>
            <person name="Kralova S."/>
            <person name="Maslanova I."/>
            <person name="Busse H.-J."/>
            <person name="Stankova E."/>
            <person name="Vrbovska V."/>
            <person name="Kovarovic V."/>
            <person name="Bartak M."/>
            <person name="Svec P."/>
            <person name="Pantucek R."/>
        </authorList>
    </citation>
    <scope>NUCLEOTIDE SEQUENCE [LARGE SCALE GENOMIC DNA]</scope>
    <source>
        <strain evidence="5 6">CCM 8733</strain>
    </source>
</reference>
<accession>A0ABX0P1P0</accession>
<dbReference type="InterPro" id="IPR045269">
    <property type="entry name" value="Atg1-like"/>
</dbReference>
<organism evidence="5 6">
    <name type="scientific">Massilia mucilaginosa</name>
    <dbReference type="NCBI Taxonomy" id="2609282"/>
    <lineage>
        <taxon>Bacteria</taxon>
        <taxon>Pseudomonadati</taxon>
        <taxon>Pseudomonadota</taxon>
        <taxon>Betaproteobacteria</taxon>
        <taxon>Burkholderiales</taxon>
        <taxon>Oxalobacteraceae</taxon>
        <taxon>Telluria group</taxon>
        <taxon>Massilia</taxon>
    </lineage>
</organism>
<dbReference type="GO" id="GO:0016301">
    <property type="term" value="F:kinase activity"/>
    <property type="evidence" value="ECO:0007669"/>
    <property type="project" value="UniProtKB-KW"/>
</dbReference>
<evidence type="ECO:0000256" key="3">
    <source>
        <dbReference type="PROSITE-ProRule" id="PRU10141"/>
    </source>
</evidence>
<dbReference type="Gene3D" id="1.10.510.10">
    <property type="entry name" value="Transferase(Phosphotransferase) domain 1"/>
    <property type="match status" value="1"/>
</dbReference>
<feature type="domain" description="Protein kinase" evidence="4">
    <location>
        <begin position="30"/>
        <end position="302"/>
    </location>
</feature>
<feature type="binding site" evidence="3">
    <location>
        <position position="59"/>
    </location>
    <ligand>
        <name>ATP</name>
        <dbReference type="ChEBI" id="CHEBI:30616"/>
    </ligand>
</feature>
<dbReference type="Pfam" id="PF00069">
    <property type="entry name" value="Pkinase"/>
    <property type="match status" value="1"/>
</dbReference>
<dbReference type="PROSITE" id="PS00108">
    <property type="entry name" value="PROTEIN_KINASE_ST"/>
    <property type="match status" value="1"/>
</dbReference>
<dbReference type="EMBL" id="WHJH01000063">
    <property type="protein sequence ID" value="NHZ93145.1"/>
    <property type="molecule type" value="Genomic_DNA"/>
</dbReference>
<dbReference type="InterPro" id="IPR008271">
    <property type="entry name" value="Ser/Thr_kinase_AS"/>
</dbReference>
<dbReference type="SMART" id="SM00220">
    <property type="entry name" value="S_TKc"/>
    <property type="match status" value="1"/>
</dbReference>
<dbReference type="InterPro" id="IPR000719">
    <property type="entry name" value="Prot_kinase_dom"/>
</dbReference>
<dbReference type="CDD" id="cd14014">
    <property type="entry name" value="STKc_PknB_like"/>
    <property type="match status" value="1"/>
</dbReference>
<evidence type="ECO:0000256" key="1">
    <source>
        <dbReference type="ARBA" id="ARBA00022741"/>
    </source>
</evidence>
<comment type="caution">
    <text evidence="5">The sequence shown here is derived from an EMBL/GenBank/DDBJ whole genome shotgun (WGS) entry which is preliminary data.</text>
</comment>
<dbReference type="SUPFAM" id="SSF56112">
    <property type="entry name" value="Protein kinase-like (PK-like)"/>
    <property type="match status" value="1"/>
</dbReference>
<evidence type="ECO:0000259" key="4">
    <source>
        <dbReference type="PROSITE" id="PS50011"/>
    </source>
</evidence>
<proteinExistence type="predicted"/>
<sequence>MFLTAPISEKLSPSERRLQITTLDSARHRYRVVSLLGRGGYGSVFKAVRLETLETVAIKLINPPVPACPSRNGATPLQQIRQLRHEITLCGTLCHPNLAGLHDWGESADGQVFAVFDYVPGETLRERLLLRGGMDGRSAVSIMTQVLAALVYLHAQGVVHCDIKPHNIMLLPADPVTPALQRAKIIDFGSAVQLPVDPFRQRDARTACSPAYSAPEQLRGAIPSPSVDIYAWGLVLLECLSGQSIVSGRSMRRVIERQLSDEPIPIPVQLEGHPLGALLRQATHKNAQGRIADSAQLQRQLLLLDLAGIPDAGPDPRRHALAADQFDDAATRSRPLTAGRYTV</sequence>
<keyword evidence="2 3" id="KW-0067">ATP-binding</keyword>
<name>A0ABX0P1P0_9BURK</name>
<dbReference type="PANTHER" id="PTHR24348">
    <property type="entry name" value="SERINE/THREONINE-PROTEIN KINASE UNC-51-RELATED"/>
    <property type="match status" value="1"/>
</dbReference>
<dbReference type="PROSITE" id="PS50011">
    <property type="entry name" value="PROTEIN_KINASE_DOM"/>
    <property type="match status" value="1"/>
</dbReference>
<gene>
    <name evidence="5" type="ORF">F2P45_29655</name>
</gene>
<dbReference type="PROSITE" id="PS00107">
    <property type="entry name" value="PROTEIN_KINASE_ATP"/>
    <property type="match status" value="1"/>
</dbReference>
<evidence type="ECO:0000313" key="5">
    <source>
        <dbReference type="EMBL" id="NHZ93145.1"/>
    </source>
</evidence>